<evidence type="ECO:0000313" key="4">
    <source>
        <dbReference type="Proteomes" id="UP000784294"/>
    </source>
</evidence>
<dbReference type="EMBL" id="CAAALY010009994">
    <property type="protein sequence ID" value="VEL10802.1"/>
    <property type="molecule type" value="Genomic_DNA"/>
</dbReference>
<sequence>MSCAFITLATDESDIQVDWLKDELPITSPDYEIRTSPRTSSLCIEETFIEDTAEFTCRITTLYGQAETSCQLTVTETSPQQALDETVQPKRRPVVMIPRAGVGEPPHFIKQVHSSRSGHT</sequence>
<proteinExistence type="predicted"/>
<gene>
    <name evidence="3" type="ORF">PXEA_LOCUS4242</name>
</gene>
<evidence type="ECO:0000256" key="1">
    <source>
        <dbReference type="SAM" id="MobiDB-lite"/>
    </source>
</evidence>
<feature type="domain" description="Ig-like" evidence="2">
    <location>
        <begin position="1"/>
        <end position="75"/>
    </location>
</feature>
<dbReference type="SUPFAM" id="SSF48726">
    <property type="entry name" value="Immunoglobulin"/>
    <property type="match status" value="1"/>
</dbReference>
<dbReference type="Gene3D" id="2.60.40.10">
    <property type="entry name" value="Immunoglobulins"/>
    <property type="match status" value="1"/>
</dbReference>
<dbReference type="AlphaFoldDB" id="A0A448WFW5"/>
<evidence type="ECO:0000259" key="2">
    <source>
        <dbReference type="PROSITE" id="PS50835"/>
    </source>
</evidence>
<dbReference type="InterPro" id="IPR013098">
    <property type="entry name" value="Ig_I-set"/>
</dbReference>
<protein>
    <recommendedName>
        <fullName evidence="2">Ig-like domain-containing protein</fullName>
    </recommendedName>
</protein>
<organism evidence="3 4">
    <name type="scientific">Protopolystoma xenopodis</name>
    <dbReference type="NCBI Taxonomy" id="117903"/>
    <lineage>
        <taxon>Eukaryota</taxon>
        <taxon>Metazoa</taxon>
        <taxon>Spiralia</taxon>
        <taxon>Lophotrochozoa</taxon>
        <taxon>Platyhelminthes</taxon>
        <taxon>Monogenea</taxon>
        <taxon>Polyopisthocotylea</taxon>
        <taxon>Polystomatidea</taxon>
        <taxon>Polystomatidae</taxon>
        <taxon>Protopolystoma</taxon>
    </lineage>
</organism>
<name>A0A448WFW5_9PLAT</name>
<dbReference type="Proteomes" id="UP000784294">
    <property type="component" value="Unassembled WGS sequence"/>
</dbReference>
<feature type="region of interest" description="Disordered" evidence="1">
    <location>
        <begin position="92"/>
        <end position="120"/>
    </location>
</feature>
<evidence type="ECO:0000313" key="3">
    <source>
        <dbReference type="EMBL" id="VEL10802.1"/>
    </source>
</evidence>
<dbReference type="InterPro" id="IPR007110">
    <property type="entry name" value="Ig-like_dom"/>
</dbReference>
<comment type="caution">
    <text evidence="3">The sequence shown here is derived from an EMBL/GenBank/DDBJ whole genome shotgun (WGS) entry which is preliminary data.</text>
</comment>
<dbReference type="OrthoDB" id="5969272at2759"/>
<keyword evidence="4" id="KW-1185">Reference proteome</keyword>
<dbReference type="InterPro" id="IPR036179">
    <property type="entry name" value="Ig-like_dom_sf"/>
</dbReference>
<reference evidence="3" key="1">
    <citation type="submission" date="2018-11" db="EMBL/GenBank/DDBJ databases">
        <authorList>
            <consortium name="Pathogen Informatics"/>
        </authorList>
    </citation>
    <scope>NUCLEOTIDE SEQUENCE</scope>
</reference>
<accession>A0A448WFW5</accession>
<dbReference type="PROSITE" id="PS50835">
    <property type="entry name" value="IG_LIKE"/>
    <property type="match status" value="1"/>
</dbReference>
<dbReference type="Pfam" id="PF07679">
    <property type="entry name" value="I-set"/>
    <property type="match status" value="1"/>
</dbReference>
<dbReference type="InterPro" id="IPR013783">
    <property type="entry name" value="Ig-like_fold"/>
</dbReference>